<dbReference type="AlphaFoldDB" id="A0A7J6PKN3"/>
<name>A0A7J6PKN3_PEROL</name>
<dbReference type="Gene3D" id="1.20.5.110">
    <property type="match status" value="1"/>
</dbReference>
<evidence type="ECO:0000256" key="2">
    <source>
        <dbReference type="ARBA" id="ARBA00023242"/>
    </source>
</evidence>
<dbReference type="GO" id="GO:0003723">
    <property type="term" value="F:RNA binding"/>
    <property type="evidence" value="ECO:0007669"/>
    <property type="project" value="UniProtKB-UniRule"/>
</dbReference>
<evidence type="ECO:0000256" key="4">
    <source>
        <dbReference type="SAM" id="MobiDB-lite"/>
    </source>
</evidence>
<proteinExistence type="predicted"/>
<feature type="region of interest" description="Disordered" evidence="4">
    <location>
        <begin position="594"/>
        <end position="635"/>
    </location>
</feature>
<dbReference type="GO" id="GO:0010468">
    <property type="term" value="P:regulation of gene expression"/>
    <property type="evidence" value="ECO:0007669"/>
    <property type="project" value="TreeGrafter"/>
</dbReference>
<feature type="region of interest" description="Disordered" evidence="4">
    <location>
        <begin position="881"/>
        <end position="908"/>
    </location>
</feature>
<evidence type="ECO:0000313" key="7">
    <source>
        <dbReference type="Proteomes" id="UP000541610"/>
    </source>
</evidence>
<feature type="region of interest" description="Disordered" evidence="4">
    <location>
        <begin position="68"/>
        <end position="91"/>
    </location>
</feature>
<keyword evidence="3" id="KW-0694">RNA-binding</keyword>
<feature type="domain" description="RRM" evidence="5">
    <location>
        <begin position="94"/>
        <end position="172"/>
    </location>
</feature>
<dbReference type="GO" id="GO:0000785">
    <property type="term" value="C:chromatin"/>
    <property type="evidence" value="ECO:0007669"/>
    <property type="project" value="TreeGrafter"/>
</dbReference>
<dbReference type="Gene3D" id="3.30.70.330">
    <property type="match status" value="2"/>
</dbReference>
<sequence>MFIKKKSTLSCELSFGLEFSQGQGISPDGGIFRWLGSSCFRCGIQLLMSQANRITGVDGQNSPAGDMSGYSANTPSVGMSPTGSSAERPIRTGPKIFIGGVPYTATEKDVADFFSQFGPVVSAEIKMDKVTGRSRGFGFVVFETAEGKMGAMRRKGELYLHNRQINIGETTADRVFVGGVPPQVSNEAIATHFSKYGPVQDIEGPPNKNYLFVVFTDPSGARNCLMENPENHVIDGVRVDVKKAQPRNQPHSAAQSSAPPPPPPPGYTINPKGGPTYSSYGGGAMTANQPLQPQHGGMTRYSPVYSGGPQRASSAQSCQVAEKDKFVALKKQLVAAMRLLQDLVRERRKVAFSEKKGSSSSEYVKLSVRTRTLMDQCRTKSGNLRQILREQCARANSVGLRLGSKLEPARARLALSAIEEFVEACSRCVRSPAEPVPEIPPELLECTTDMRTARKKLFGDDSETPLTRGGDHGVSFPAYLDEGSVGSRASMLDGVGGRESVQQPRPSHRVGELSAEEEGAMEEWTARMDDIDKDIDDIDVMVDRLREVAVEMGEAGQRHSELIERIKDRNEDVNGGDSSSVFNLDVTMARHERHVPARKCSSGHGSPSRGPPRKSLPASEPEGHPSGPLKVSLSGLSLRSRFSGPELSEPMRERNMFCARLLKAGSRRQGFGADARRERQEHAKAMGSFEKSALDVQQSITQLIRRHAGFEPSVGGYKIKIVTPEPKKKKRLRPADTMTDFECEMAMRRQAQLERIKIGELMTVLTPSGLGFWRVSSKVMRSKMMFITVPRWALMIRDRSTPGHSESSDILLRNSSSEYINSMYAPEAVLMHRRQQAYDWECRRDLALQRLVASEASREARVEAALLLKARRMEEIEKWKRHGKAEEQRRKNSRQLAGNLGVADSSRQGAPRTTLARIQYEAVLAQQQELERLMASKEVQELVPFLQAYFALRLNIRRRRRAAMVVMACLKSWRTAGKIMLATRKFHEQCRRIQRAWRAAKARFDRNTQLCCDRWMRFERQLSNTGAFQGAQCRTSVTRCSVRRCCNEPTGFYEAVQNPTGFDERCGERSSSPFKERVKVALLPEQVRRQFVENELRFRRFALLPHIYAWHDAMDKYWKKVESWRQDRLATHSVAAATDKTKTSTGDDLRPPPARPPCPVHMPSDDQLLKWLSRCRKSSTSYSKIDESCVKSVAKALQRFKSRHVILPEGPMTSVDDIRFTRLDLNSSADIPEHLSRSMDAFEGVVVPVMP</sequence>
<dbReference type="CDD" id="cd00590">
    <property type="entry name" value="RRM_SF"/>
    <property type="match status" value="1"/>
</dbReference>
<dbReference type="PROSITE" id="PS50102">
    <property type="entry name" value="RRM"/>
    <property type="match status" value="2"/>
</dbReference>
<feature type="compositionally biased region" description="Basic and acidic residues" evidence="4">
    <location>
        <begin position="881"/>
        <end position="890"/>
    </location>
</feature>
<feature type="domain" description="RRM" evidence="5">
    <location>
        <begin position="173"/>
        <end position="246"/>
    </location>
</feature>
<comment type="caution">
    <text evidence="6">The sequence shown here is derived from an EMBL/GenBank/DDBJ whole genome shotgun (WGS) entry which is preliminary data.</text>
</comment>
<dbReference type="Pfam" id="PF00076">
    <property type="entry name" value="RRM_1"/>
    <property type="match status" value="2"/>
</dbReference>
<dbReference type="SMART" id="SM00360">
    <property type="entry name" value="RRM"/>
    <property type="match status" value="2"/>
</dbReference>
<reference evidence="6 7" key="1">
    <citation type="submission" date="2020-04" db="EMBL/GenBank/DDBJ databases">
        <title>Perkinsus olseni comparative genomics.</title>
        <authorList>
            <person name="Bogema D.R."/>
        </authorList>
    </citation>
    <scope>NUCLEOTIDE SEQUENCE [LARGE SCALE GENOMIC DNA]</scope>
    <source>
        <strain evidence="6">00978-12</strain>
    </source>
</reference>
<keyword evidence="2" id="KW-0539">Nucleus</keyword>
<evidence type="ECO:0000313" key="6">
    <source>
        <dbReference type="EMBL" id="KAF4696467.1"/>
    </source>
</evidence>
<dbReference type="PANTHER" id="PTHR48033:SF10">
    <property type="entry name" value="RNA-BINDING PROTEIN SQUID"/>
    <property type="match status" value="1"/>
</dbReference>
<feature type="compositionally biased region" description="Basic and acidic residues" evidence="4">
    <location>
        <begin position="1139"/>
        <end position="1150"/>
    </location>
</feature>
<dbReference type="Proteomes" id="UP000541610">
    <property type="component" value="Unassembled WGS sequence"/>
</dbReference>
<dbReference type="GO" id="GO:0005654">
    <property type="term" value="C:nucleoplasm"/>
    <property type="evidence" value="ECO:0007669"/>
    <property type="project" value="TreeGrafter"/>
</dbReference>
<feature type="region of interest" description="Disordered" evidence="4">
    <location>
        <begin position="494"/>
        <end position="518"/>
    </location>
</feature>
<evidence type="ECO:0000259" key="5">
    <source>
        <dbReference type="PROSITE" id="PS50102"/>
    </source>
</evidence>
<gene>
    <name evidence="6" type="ORF">FOZ60_000157</name>
</gene>
<feature type="compositionally biased region" description="Polar residues" evidence="4">
    <location>
        <begin position="70"/>
        <end position="85"/>
    </location>
</feature>
<dbReference type="PANTHER" id="PTHR48033">
    <property type="entry name" value="RNA-BINDING (RRM/RBD/RNP MOTIFS) FAMILY PROTEIN"/>
    <property type="match status" value="1"/>
</dbReference>
<dbReference type="OrthoDB" id="430753at2759"/>
<organism evidence="6 7">
    <name type="scientific">Perkinsus olseni</name>
    <name type="common">Perkinsus atlanticus</name>
    <dbReference type="NCBI Taxonomy" id="32597"/>
    <lineage>
        <taxon>Eukaryota</taxon>
        <taxon>Sar</taxon>
        <taxon>Alveolata</taxon>
        <taxon>Perkinsozoa</taxon>
        <taxon>Perkinsea</taxon>
        <taxon>Perkinsida</taxon>
        <taxon>Perkinsidae</taxon>
        <taxon>Perkinsus</taxon>
    </lineage>
</organism>
<dbReference type="InterPro" id="IPR035979">
    <property type="entry name" value="RBD_domain_sf"/>
</dbReference>
<dbReference type="InterPro" id="IPR000504">
    <property type="entry name" value="RRM_dom"/>
</dbReference>
<dbReference type="InterPro" id="IPR012677">
    <property type="entry name" value="Nucleotide-bd_a/b_plait_sf"/>
</dbReference>
<protein>
    <recommendedName>
        <fullName evidence="5">RRM domain-containing protein</fullName>
    </recommendedName>
</protein>
<comment type="subcellular location">
    <subcellularLocation>
        <location evidence="1">Nucleus</location>
    </subcellularLocation>
</comment>
<evidence type="ECO:0000256" key="1">
    <source>
        <dbReference type="ARBA" id="ARBA00004123"/>
    </source>
</evidence>
<feature type="region of interest" description="Disordered" evidence="4">
    <location>
        <begin position="244"/>
        <end position="312"/>
    </location>
</feature>
<feature type="region of interest" description="Disordered" evidence="4">
    <location>
        <begin position="1138"/>
        <end position="1161"/>
    </location>
</feature>
<dbReference type="SUPFAM" id="SSF54928">
    <property type="entry name" value="RNA-binding domain, RBD"/>
    <property type="match status" value="2"/>
</dbReference>
<dbReference type="EMBL" id="JABANP010000010">
    <property type="protein sequence ID" value="KAF4696467.1"/>
    <property type="molecule type" value="Genomic_DNA"/>
</dbReference>
<accession>A0A7J6PKN3</accession>
<evidence type="ECO:0000256" key="3">
    <source>
        <dbReference type="PROSITE-ProRule" id="PRU00176"/>
    </source>
</evidence>
<feature type="compositionally biased region" description="Pro residues" evidence="4">
    <location>
        <begin position="1151"/>
        <end position="1160"/>
    </location>
</feature>